<dbReference type="GO" id="GO:0035091">
    <property type="term" value="F:phosphatidylinositol binding"/>
    <property type="evidence" value="ECO:0007669"/>
    <property type="project" value="InterPro"/>
</dbReference>
<dbReference type="FunFam" id="1.10.510.10:FF:000551">
    <property type="entry name" value="Non-specific serine/threonine protein kinase"/>
    <property type="match status" value="1"/>
</dbReference>
<dbReference type="Gene3D" id="3.30.1520.10">
    <property type="entry name" value="Phox-like domain"/>
    <property type="match status" value="1"/>
</dbReference>
<dbReference type="SMART" id="SM00133">
    <property type="entry name" value="S_TK_X"/>
    <property type="match status" value="1"/>
</dbReference>
<evidence type="ECO:0000313" key="11">
    <source>
        <dbReference type="Proteomes" id="UP000009138"/>
    </source>
</evidence>
<dbReference type="PANTHER" id="PTHR24351">
    <property type="entry name" value="RIBOSOMAL PROTEIN S6 KINASE"/>
    <property type="match status" value="1"/>
</dbReference>
<dbReference type="InterPro" id="IPR011009">
    <property type="entry name" value="Kinase-like_dom_sf"/>
</dbReference>
<dbReference type="EMBL" id="CH476733">
    <property type="protein sequence ID" value="EIE78696.1"/>
    <property type="molecule type" value="Genomic_DNA"/>
</dbReference>
<dbReference type="Gene3D" id="1.10.510.10">
    <property type="entry name" value="Transferase(Phosphotransferase) domain 1"/>
    <property type="match status" value="2"/>
</dbReference>
<evidence type="ECO:0000256" key="4">
    <source>
        <dbReference type="ARBA" id="ARBA00022679"/>
    </source>
</evidence>
<dbReference type="Gene3D" id="3.30.200.20">
    <property type="entry name" value="Phosphorylase Kinase, domain 1"/>
    <property type="match status" value="2"/>
</dbReference>
<dbReference type="GO" id="GO:0005524">
    <property type="term" value="F:ATP binding"/>
    <property type="evidence" value="ECO:0007669"/>
    <property type="project" value="UniProtKB-KW"/>
</dbReference>
<accession>I1BR66</accession>
<evidence type="ECO:0000259" key="9">
    <source>
        <dbReference type="PROSITE" id="PS51285"/>
    </source>
</evidence>
<evidence type="ECO:0000313" key="10">
    <source>
        <dbReference type="EMBL" id="EIE78696.1"/>
    </source>
</evidence>
<evidence type="ECO:0000259" key="8">
    <source>
        <dbReference type="PROSITE" id="PS50011"/>
    </source>
</evidence>
<dbReference type="CDD" id="cd05123">
    <property type="entry name" value="STKc_AGC"/>
    <property type="match status" value="1"/>
</dbReference>
<dbReference type="PROSITE" id="PS50011">
    <property type="entry name" value="PROTEIN_KINASE_DOM"/>
    <property type="match status" value="1"/>
</dbReference>
<evidence type="ECO:0000256" key="5">
    <source>
        <dbReference type="ARBA" id="ARBA00022741"/>
    </source>
</evidence>
<dbReference type="InterPro" id="IPR000961">
    <property type="entry name" value="AGC-kinase_C"/>
</dbReference>
<gene>
    <name evidence="10" type="ORF">RO3G_03400</name>
</gene>
<feature type="domain" description="AGC-kinase C-terminal" evidence="9">
    <location>
        <begin position="405"/>
        <end position="478"/>
    </location>
</feature>
<keyword evidence="5" id="KW-0547">Nucleotide-binding</keyword>
<keyword evidence="2" id="KW-0723">Serine/threonine-protein kinase</keyword>
<dbReference type="STRING" id="246409.I1BR66"/>
<keyword evidence="11" id="KW-1185">Reference proteome</keyword>
<feature type="domain" description="Protein kinase" evidence="8">
    <location>
        <begin position="155"/>
        <end position="404"/>
    </location>
</feature>
<dbReference type="InterPro" id="IPR000719">
    <property type="entry name" value="Prot_kinase_dom"/>
</dbReference>
<dbReference type="OrthoDB" id="63267at2759"/>
<dbReference type="GO" id="GO:0004674">
    <property type="term" value="F:protein serine/threonine kinase activity"/>
    <property type="evidence" value="ECO:0007669"/>
    <property type="project" value="UniProtKB-KW"/>
</dbReference>
<dbReference type="GeneID" id="93610372"/>
<evidence type="ECO:0000256" key="7">
    <source>
        <dbReference type="ARBA" id="ARBA00022840"/>
    </source>
</evidence>
<comment type="similarity">
    <text evidence="1">Belongs to the protein kinase superfamily. AGC Ser/Thr protein kinase family.</text>
</comment>
<keyword evidence="7" id="KW-0067">ATP-binding</keyword>
<keyword evidence="3" id="KW-0597">Phosphoprotein</keyword>
<reference evidence="10 11" key="1">
    <citation type="journal article" date="2009" name="PLoS Genet.">
        <title>Genomic analysis of the basal lineage fungus Rhizopus oryzae reveals a whole-genome duplication.</title>
        <authorList>
            <person name="Ma L.-J."/>
            <person name="Ibrahim A.S."/>
            <person name="Skory C."/>
            <person name="Grabherr M.G."/>
            <person name="Burger G."/>
            <person name="Butler M."/>
            <person name="Elias M."/>
            <person name="Idnurm A."/>
            <person name="Lang B.F."/>
            <person name="Sone T."/>
            <person name="Abe A."/>
            <person name="Calvo S.E."/>
            <person name="Corrochano L.M."/>
            <person name="Engels R."/>
            <person name="Fu J."/>
            <person name="Hansberg W."/>
            <person name="Kim J.-M."/>
            <person name="Kodira C.D."/>
            <person name="Koehrsen M.J."/>
            <person name="Liu B."/>
            <person name="Miranda-Saavedra D."/>
            <person name="O'Leary S."/>
            <person name="Ortiz-Castellanos L."/>
            <person name="Poulter R."/>
            <person name="Rodriguez-Romero J."/>
            <person name="Ruiz-Herrera J."/>
            <person name="Shen Y.-Q."/>
            <person name="Zeng Q."/>
            <person name="Galagan J."/>
            <person name="Birren B.W."/>
            <person name="Cuomo C.A."/>
            <person name="Wickes B.L."/>
        </authorList>
    </citation>
    <scope>NUCLEOTIDE SEQUENCE [LARGE SCALE GENOMIC DNA]</scope>
    <source>
        <strain evidence="11">RA 99-880 / ATCC MYA-4621 / FGSC 9543 / NRRL 43880</strain>
    </source>
</reference>
<dbReference type="RefSeq" id="XP_067514092.1">
    <property type="nucleotide sequence ID" value="XM_067657991.1"/>
</dbReference>
<dbReference type="InterPro" id="IPR045270">
    <property type="entry name" value="STKc_AGC"/>
</dbReference>
<dbReference type="InterPro" id="IPR036871">
    <property type="entry name" value="PX_dom_sf"/>
</dbReference>
<keyword evidence="6" id="KW-0418">Kinase</keyword>
<evidence type="ECO:0000256" key="2">
    <source>
        <dbReference type="ARBA" id="ARBA00022527"/>
    </source>
</evidence>
<evidence type="ECO:0000256" key="1">
    <source>
        <dbReference type="ARBA" id="ARBA00009903"/>
    </source>
</evidence>
<keyword evidence="4" id="KW-0808">Transferase</keyword>
<dbReference type="InterPro" id="IPR017892">
    <property type="entry name" value="Pkinase_C"/>
</dbReference>
<evidence type="ECO:0000256" key="3">
    <source>
        <dbReference type="ARBA" id="ARBA00022553"/>
    </source>
</evidence>
<dbReference type="Pfam" id="PF00069">
    <property type="entry name" value="Pkinase"/>
    <property type="match status" value="1"/>
</dbReference>
<dbReference type="eggNOG" id="KOG0598">
    <property type="taxonomic scope" value="Eukaryota"/>
</dbReference>
<evidence type="ECO:0000256" key="6">
    <source>
        <dbReference type="ARBA" id="ARBA00022777"/>
    </source>
</evidence>
<dbReference type="InterPro" id="IPR008271">
    <property type="entry name" value="Ser/Thr_kinase_AS"/>
</dbReference>
<sequence>MDLNIMDIKVTELPIIVMDSVDEKWKTVPEFNITVITDRSVLSITRYIPDLQSFDQLVKTHYQKIRISFPHFTKKEEKRKSIRHFFHLPIKSDADKVEKYLIKCSLDPILKSSTLLRDFLSPQREGDLKESLSTVSSHDPLPTTITPTPATVPERDQVKIWEPGLNPSIIESLNRESLKEQVNPLDDLEMVKVLGKGCMGKHVIDQREITHTIDERNILVALSEVNHPYLAKLHTSFQDEHRLYLLTTYYSGGDLATHMARHYTFPKECARFYAAEIIEGISELHRLGILYRDLKPENILITADRHVILTDFGLSKWLEEDDQTQTFCGTAEYLAPEVLLGEAYSFGIDHWSFGTILVLEDPLEFPSDIFDYETAEFISDLLDRDPRTRLGAQGTEEIKEHVYFADISWDDIEQRRLQPTLFLPPVQDEMDLTNFEPDFLSMSPVLTHVASEADLSEEIQDIFDGYSFIDSDYEQVHHPITTHLPAPFIWMIKDSLKMKKMKGMPKDETQIPLMTINLRPLPPRWT</sequence>
<dbReference type="PROSITE" id="PS51285">
    <property type="entry name" value="AGC_KINASE_CTER"/>
    <property type="match status" value="1"/>
</dbReference>
<dbReference type="PROSITE" id="PS00108">
    <property type="entry name" value="PROTEIN_KINASE_ST"/>
    <property type="match status" value="1"/>
</dbReference>
<dbReference type="AlphaFoldDB" id="I1BR66"/>
<dbReference type="SMART" id="SM00220">
    <property type="entry name" value="S_TKc"/>
    <property type="match status" value="1"/>
</dbReference>
<dbReference type="SUPFAM" id="SSF56112">
    <property type="entry name" value="Protein kinase-like (PK-like)"/>
    <property type="match status" value="1"/>
</dbReference>
<dbReference type="OMA" id="HYHKVKI"/>
<dbReference type="VEuPathDB" id="FungiDB:RO3G_03400"/>
<dbReference type="Pfam" id="PF00433">
    <property type="entry name" value="Pkinase_C"/>
    <property type="match status" value="1"/>
</dbReference>
<protein>
    <recommendedName>
        <fullName evidence="12">Protein kinase domain-containing protein</fullName>
    </recommendedName>
</protein>
<proteinExistence type="inferred from homology"/>
<dbReference type="InParanoid" id="I1BR66"/>
<name>I1BR66_RHIO9</name>
<evidence type="ECO:0008006" key="12">
    <source>
        <dbReference type="Google" id="ProtNLM"/>
    </source>
</evidence>
<dbReference type="Proteomes" id="UP000009138">
    <property type="component" value="Unassembled WGS sequence"/>
</dbReference>
<organism evidence="10 11">
    <name type="scientific">Rhizopus delemar (strain RA 99-880 / ATCC MYA-4621 / FGSC 9543 / NRRL 43880)</name>
    <name type="common">Mucormycosis agent</name>
    <name type="synonym">Rhizopus arrhizus var. delemar</name>
    <dbReference type="NCBI Taxonomy" id="246409"/>
    <lineage>
        <taxon>Eukaryota</taxon>
        <taxon>Fungi</taxon>
        <taxon>Fungi incertae sedis</taxon>
        <taxon>Mucoromycota</taxon>
        <taxon>Mucoromycotina</taxon>
        <taxon>Mucoromycetes</taxon>
        <taxon>Mucorales</taxon>
        <taxon>Mucorineae</taxon>
        <taxon>Rhizopodaceae</taxon>
        <taxon>Rhizopus</taxon>
    </lineage>
</organism>